<evidence type="ECO:0000256" key="1">
    <source>
        <dbReference type="ARBA" id="ARBA00022729"/>
    </source>
</evidence>
<dbReference type="PROSITE" id="PS00022">
    <property type="entry name" value="EGF_1"/>
    <property type="match status" value="1"/>
</dbReference>
<comment type="caution">
    <text evidence="6">The sequence shown here is derived from an EMBL/GenBank/DDBJ whole genome shotgun (WGS) entry which is preliminary data.</text>
</comment>
<dbReference type="InterPro" id="IPR003431">
    <property type="entry name" value="B-propeller_Phytase"/>
</dbReference>
<dbReference type="Gene3D" id="2.10.25.10">
    <property type="entry name" value="Laminin"/>
    <property type="match status" value="1"/>
</dbReference>
<dbReference type="PROSITE" id="PS01186">
    <property type="entry name" value="EGF_2"/>
    <property type="match status" value="1"/>
</dbReference>
<gene>
    <name evidence="6" type="ORF">VTL71DRAFT_11149</name>
</gene>
<evidence type="ECO:0000256" key="3">
    <source>
        <dbReference type="PROSITE-ProRule" id="PRU00076"/>
    </source>
</evidence>
<reference evidence="6 7" key="1">
    <citation type="journal article" date="2024" name="Commun. Biol.">
        <title>Comparative genomic analysis of thermophilic fungi reveals convergent evolutionary adaptations and gene losses.</title>
        <authorList>
            <person name="Steindorff A.S."/>
            <person name="Aguilar-Pontes M.V."/>
            <person name="Robinson A.J."/>
            <person name="Andreopoulos B."/>
            <person name="LaButti K."/>
            <person name="Kuo A."/>
            <person name="Mondo S."/>
            <person name="Riley R."/>
            <person name="Otillar R."/>
            <person name="Haridas S."/>
            <person name="Lipzen A."/>
            <person name="Grimwood J."/>
            <person name="Schmutz J."/>
            <person name="Clum A."/>
            <person name="Reid I.D."/>
            <person name="Moisan M.C."/>
            <person name="Butler G."/>
            <person name="Nguyen T.T.M."/>
            <person name="Dewar K."/>
            <person name="Conant G."/>
            <person name="Drula E."/>
            <person name="Henrissat B."/>
            <person name="Hansel C."/>
            <person name="Singer S."/>
            <person name="Hutchinson M.I."/>
            <person name="de Vries R.P."/>
            <person name="Natvig D.O."/>
            <person name="Powell A.J."/>
            <person name="Tsang A."/>
            <person name="Grigoriev I.V."/>
        </authorList>
    </citation>
    <scope>NUCLEOTIDE SEQUENCE [LARGE SCALE GENOMIC DNA]</scope>
    <source>
        <strain evidence="6 7">CBS 494.80</strain>
    </source>
</reference>
<protein>
    <recommendedName>
        <fullName evidence="8">3-phytase</fullName>
    </recommendedName>
</protein>
<dbReference type="PANTHER" id="PTHR14949">
    <property type="entry name" value="EGF-LIKE-DOMAIN, MULTIPLE 7, 8"/>
    <property type="match status" value="1"/>
</dbReference>
<feature type="disulfide bond" evidence="3">
    <location>
        <begin position="377"/>
        <end position="387"/>
    </location>
</feature>
<feature type="disulfide bond" evidence="3">
    <location>
        <begin position="395"/>
        <end position="404"/>
    </location>
</feature>
<keyword evidence="1" id="KW-0732">Signal</keyword>
<dbReference type="SUPFAM" id="SSF57184">
    <property type="entry name" value="Growth factor receptor domain"/>
    <property type="match status" value="1"/>
</dbReference>
<dbReference type="EMBL" id="JAZHXI010000003">
    <property type="protein sequence ID" value="KAL2073823.1"/>
    <property type="molecule type" value="Genomic_DNA"/>
</dbReference>
<dbReference type="PANTHER" id="PTHR14949:SF56">
    <property type="entry name" value="EGF-LIKE-DOMAIN, MULTIPLE 7"/>
    <property type="match status" value="1"/>
</dbReference>
<organism evidence="6 7">
    <name type="scientific">Oculimacula yallundae</name>
    <dbReference type="NCBI Taxonomy" id="86028"/>
    <lineage>
        <taxon>Eukaryota</taxon>
        <taxon>Fungi</taxon>
        <taxon>Dikarya</taxon>
        <taxon>Ascomycota</taxon>
        <taxon>Pezizomycotina</taxon>
        <taxon>Leotiomycetes</taxon>
        <taxon>Helotiales</taxon>
        <taxon>Ploettnerulaceae</taxon>
        <taxon>Oculimacula</taxon>
    </lineage>
</organism>
<keyword evidence="7" id="KW-1185">Reference proteome</keyword>
<evidence type="ECO:0000313" key="6">
    <source>
        <dbReference type="EMBL" id="KAL2073823.1"/>
    </source>
</evidence>
<dbReference type="InterPro" id="IPR050969">
    <property type="entry name" value="Dev_Signal_Modulators"/>
</dbReference>
<dbReference type="Proteomes" id="UP001595075">
    <property type="component" value="Unassembled WGS sequence"/>
</dbReference>
<dbReference type="InterPro" id="IPR009030">
    <property type="entry name" value="Growth_fac_rcpt_cys_sf"/>
</dbReference>
<evidence type="ECO:0000313" key="7">
    <source>
        <dbReference type="Proteomes" id="UP001595075"/>
    </source>
</evidence>
<proteinExistence type="predicted"/>
<evidence type="ECO:0000259" key="4">
    <source>
        <dbReference type="PROSITE" id="PS50026"/>
    </source>
</evidence>
<feature type="domain" description="BPP" evidence="5">
    <location>
        <begin position="399"/>
        <end position="745"/>
    </location>
</feature>
<accession>A0ABR4CWV1</accession>
<sequence>MKHPSVLRDLVYGWGVLQSLFPGVAATDKLIDLPISAKTSEVDSDNSAVYHSSSNPLLIGNDGSAATGGFHIWSLGGSLPLKEVSSEATGRSKLVTTVYDIGAKDLIITISQPNNVLQVFDVNGFEEIKEAAKPAIGDWSALCSWKSAKSGSQYFYLFGKKQVVQYLIRAENSMEIVEIQTFNLPIEASSCAVSSYNNRVYFTGDDSKIVYGFKTEESTIAPTISTFFEAADDVTGMVVYAGLESDYLFVAQKDLVAVYTGRFRLVGTMKLSGAEDIEIQGLAVLQAKTAAYPAGALTYAIEDEAGKGFGASSLESALKALKIDANTAYDPKRACKDCVDIVCNECSSSGFCEKKRSGTTCSCFAGFAGASCKTFTCTENCSGHGTCIGANECKCEAGWGGLHCSFLLVEPKLETDANGGDGDDPAIWISPISPEQSRVVTTTKSEEGAGLGVFDLSGKLLQTLPAGEPNNVDMIYNFTLGSGRVVDLAFAACREDNTLCLFEMSSDGVLSNIPGGIQPVIPDYDVYGSCSYLSPITGTQYLFVNSKTSIYLQYALSSLPNGTLTTTLIRSFPTGSGGQVEGCVTDASNSFLFVGEEPIGLWRYDAEPTTSLPPGYKVASVSTYPDHKPGDLYADVEGVTLIPGRTSSEGYILVSCQGVSGYNVYQRAPPHVFVETFTITDSKEGGVDHVTNTDGIAAVGNRLNDLFPRGLVVVHDDANELPEGGTAGEASFKFLSLEDVLSEVLLEGVDTEWDPRG</sequence>
<dbReference type="PROSITE" id="PS51662">
    <property type="entry name" value="BP_PHYTASE"/>
    <property type="match status" value="2"/>
</dbReference>
<evidence type="ECO:0008006" key="8">
    <source>
        <dbReference type="Google" id="ProtNLM"/>
    </source>
</evidence>
<dbReference type="InterPro" id="IPR011042">
    <property type="entry name" value="6-blade_b-propeller_TolB-like"/>
</dbReference>
<feature type="domain" description="BPP" evidence="5">
    <location>
        <begin position="23"/>
        <end position="321"/>
    </location>
</feature>
<dbReference type="SMART" id="SM00181">
    <property type="entry name" value="EGF"/>
    <property type="match status" value="2"/>
</dbReference>
<dbReference type="Gene3D" id="2.120.10.30">
    <property type="entry name" value="TolB, C-terminal domain"/>
    <property type="match status" value="2"/>
</dbReference>
<evidence type="ECO:0000256" key="2">
    <source>
        <dbReference type="ARBA" id="ARBA00023157"/>
    </source>
</evidence>
<dbReference type="Pfam" id="PF02333">
    <property type="entry name" value="Phytase"/>
    <property type="match status" value="1"/>
</dbReference>
<feature type="domain" description="EGF-like" evidence="4">
    <location>
        <begin position="373"/>
        <end position="405"/>
    </location>
</feature>
<keyword evidence="2 3" id="KW-1015">Disulfide bond</keyword>
<evidence type="ECO:0000259" key="5">
    <source>
        <dbReference type="PROSITE" id="PS51662"/>
    </source>
</evidence>
<dbReference type="PROSITE" id="PS50026">
    <property type="entry name" value="EGF_3"/>
    <property type="match status" value="1"/>
</dbReference>
<name>A0ABR4CWV1_9HELO</name>
<dbReference type="SUPFAM" id="SSF50956">
    <property type="entry name" value="Thermostable phytase (3-phytase)"/>
    <property type="match status" value="2"/>
</dbReference>
<dbReference type="InterPro" id="IPR000742">
    <property type="entry name" value="EGF"/>
</dbReference>
<keyword evidence="3" id="KW-0245">EGF-like domain</keyword>
<comment type="caution">
    <text evidence="3">Lacks conserved residue(s) required for the propagation of feature annotation.</text>
</comment>